<gene>
    <name evidence="2" type="ORF">AABB31_23030</name>
</gene>
<proteinExistence type="predicted"/>
<accession>A0ABZ3JD06</accession>
<keyword evidence="3" id="KW-1185">Reference proteome</keyword>
<dbReference type="RefSeq" id="WP_373635593.1">
    <property type="nucleotide sequence ID" value="NZ_CP151767.2"/>
</dbReference>
<sequence>MRYDIGDRALWHRLEGYSFHERPLSRSLVDRLGEETGHSVDVCYTLVEEYRRFMYLLGSTGETLAPSPIVSVVWRLHMEDEKAYFEDFCPRIIGRTLYRLPDQPPVEEDPAYERTLEYYALAFGRAQVQYWPDPDVGAVNLSSFLMWSVGVTAFALAVLIGSFLFAAFGAFVITGSMFLKWKFSSLPLQNLNAGG</sequence>
<keyword evidence="1" id="KW-1133">Transmembrane helix</keyword>
<keyword evidence="1" id="KW-0472">Membrane</keyword>
<dbReference type="Proteomes" id="UP001470809">
    <property type="component" value="Chromosome"/>
</dbReference>
<dbReference type="EMBL" id="CP151767">
    <property type="protein sequence ID" value="XFU26712.1"/>
    <property type="molecule type" value="Genomic_DNA"/>
</dbReference>
<feature type="transmembrane region" description="Helical" evidence="1">
    <location>
        <begin position="144"/>
        <end position="173"/>
    </location>
</feature>
<evidence type="ECO:0000313" key="2">
    <source>
        <dbReference type="EMBL" id="XFU26712.1"/>
    </source>
</evidence>
<reference evidence="2" key="1">
    <citation type="submission" date="2024-08" db="EMBL/GenBank/DDBJ databases">
        <title>Phylogenomic analyses of a clade within the roseobacter group suggest taxonomic reassignments of species of the genera Aestuariivita, Citreicella, Loktanella, Nautella, Pelagibaca, Ruegeria, Thalassobius, Thiobacimonas and Tropicibacter, and the proposal o.</title>
        <authorList>
            <person name="Jeon C.O."/>
        </authorList>
    </citation>
    <scope>NUCLEOTIDE SEQUENCE</scope>
    <source>
        <strain evidence="2">SS1-5</strain>
    </source>
</reference>
<evidence type="ECO:0000313" key="3">
    <source>
        <dbReference type="Proteomes" id="UP001470809"/>
    </source>
</evidence>
<keyword evidence="1" id="KW-0812">Transmembrane</keyword>
<name>A0ABZ3JD06_9RHOB</name>
<evidence type="ECO:0000256" key="1">
    <source>
        <dbReference type="SAM" id="Phobius"/>
    </source>
</evidence>
<protein>
    <submittedName>
        <fullName evidence="2">Uncharacterized protein</fullName>
    </submittedName>
</protein>
<organism evidence="2 3">
    <name type="scientific">Yoonia rhodophyticola</name>
    <dbReference type="NCBI Taxonomy" id="3137370"/>
    <lineage>
        <taxon>Bacteria</taxon>
        <taxon>Pseudomonadati</taxon>
        <taxon>Pseudomonadota</taxon>
        <taxon>Alphaproteobacteria</taxon>
        <taxon>Rhodobacterales</taxon>
        <taxon>Paracoccaceae</taxon>
        <taxon>Yoonia</taxon>
    </lineage>
</organism>